<keyword evidence="1" id="KW-1133">Transmembrane helix</keyword>
<dbReference type="EMBL" id="CP015897">
    <property type="protein sequence ID" value="ARD99431.1"/>
    <property type="molecule type" value="Genomic_DNA"/>
</dbReference>
<dbReference type="Proteomes" id="UP000663169">
    <property type="component" value="Chromosome"/>
</dbReference>
<dbReference type="EMBL" id="LKLS01000124">
    <property type="protein sequence ID" value="KSU17761.1"/>
    <property type="molecule type" value="Genomic_DNA"/>
</dbReference>
<evidence type="ECO:0000313" key="3">
    <source>
        <dbReference type="EMBL" id="ARD99431.1"/>
    </source>
</evidence>
<evidence type="ECO:0000313" key="8">
    <source>
        <dbReference type="EMBL" id="WNO28785.1"/>
    </source>
</evidence>
<keyword evidence="1" id="KW-0472">Membrane</keyword>
<evidence type="ECO:0000313" key="13">
    <source>
        <dbReference type="Proteomes" id="UP000192095"/>
    </source>
</evidence>
<evidence type="ECO:0000313" key="5">
    <source>
        <dbReference type="EMBL" id="KSU17761.1"/>
    </source>
</evidence>
<reference evidence="6" key="3">
    <citation type="journal article" date="2017" name="Genome Announc.">
        <title>Draft Genome Sequences of 24 Lactococcus lactis Strains.</title>
        <authorList>
            <person name="Backus L."/>
            <person name="Wels M."/>
            <person name="Boekhorst J."/>
            <person name="Dijkstra A.R."/>
            <person name="Beerthuyzen M."/>
            <person name="Kelly W.J."/>
            <person name="Siezen R.J."/>
            <person name="van Hijum S.A."/>
            <person name="Bachmann H."/>
        </authorList>
    </citation>
    <scope>NUCLEOTIDE SEQUENCE</scope>
    <source>
        <strain evidence="5">LMG9447</strain>
        <strain evidence="6">M20</strain>
        <strain evidence="7">N42</strain>
    </source>
</reference>
<dbReference type="RefSeq" id="WP_014570691.1">
    <property type="nucleotide sequence ID" value="NZ_BAABQR010000007.1"/>
</dbReference>
<reference evidence="12 13" key="2">
    <citation type="journal article" date="2017" name="BMC Genomics">
        <title>Comparative and functional genomics of the Lactococcus lactis taxon; insights into evolution and niche adaptation.</title>
        <authorList>
            <person name="Kelleher P."/>
            <person name="Bottacini F."/>
            <person name="Mahony J."/>
            <person name="Kilcawley K.N."/>
            <person name="van Sinderen D."/>
        </authorList>
    </citation>
    <scope>NUCLEOTIDE SEQUENCE [LARGE SCALE GENOMIC DNA]</scope>
    <source>
        <strain evidence="3 12">275</strain>
        <strain evidence="4 13">UC06</strain>
    </source>
</reference>
<organism evidence="6 11">
    <name type="scientific">Lactococcus lactis subsp. lactis</name>
    <name type="common">Streptococcus lactis</name>
    <dbReference type="NCBI Taxonomy" id="1360"/>
    <lineage>
        <taxon>Bacteria</taxon>
        <taxon>Bacillati</taxon>
        <taxon>Bacillota</taxon>
        <taxon>Bacilli</taxon>
        <taxon>Lactobacillales</taxon>
        <taxon>Streptococcaceae</taxon>
        <taxon>Lactococcus</taxon>
    </lineage>
</organism>
<evidence type="ECO:0000313" key="6">
    <source>
        <dbReference type="EMBL" id="KSU21370.1"/>
    </source>
</evidence>
<accession>A0A0H1RM37</accession>
<evidence type="ECO:0000256" key="1">
    <source>
        <dbReference type="SAM" id="Phobius"/>
    </source>
</evidence>
<keyword evidence="1" id="KW-0812">Transmembrane</keyword>
<dbReference type="GeneID" id="89634780"/>
<dbReference type="EMBL" id="CP015902">
    <property type="protein sequence ID" value="ARE21464.1"/>
    <property type="molecule type" value="Genomic_DNA"/>
</dbReference>
<evidence type="ECO:0000313" key="10">
    <source>
        <dbReference type="Proteomes" id="UP000053612"/>
    </source>
</evidence>
<dbReference type="EMBL" id="CP031926">
    <property type="protein sequence ID" value="WNO28785.1"/>
    <property type="molecule type" value="Genomic_DNA"/>
</dbReference>
<dbReference type="EMBL" id="LKLU01000066">
    <property type="protein sequence ID" value="KSU21370.1"/>
    <property type="molecule type" value="Genomic_DNA"/>
</dbReference>
<feature type="transmembrane region" description="Helical" evidence="1">
    <location>
        <begin position="6"/>
        <end position="28"/>
    </location>
</feature>
<evidence type="ECO:0000313" key="2">
    <source>
        <dbReference type="EMBL" id="ARD96778.1"/>
    </source>
</evidence>
<sequence>MTFLQINIMLMTITVILSSLMGACLLYSMKAMRTRLAKINKKNEIER</sequence>
<gene>
    <name evidence="8" type="ORF">LL223_03120</name>
    <name evidence="2" type="ORF">LL229_1897</name>
    <name evidence="3" type="ORF">LL275_1804</name>
    <name evidence="4" type="ORF">LLUC06_1922</name>
    <name evidence="5" type="ORF">LMG9449_1566</name>
    <name evidence="6" type="ORF">M20_1080</name>
    <name evidence="7" type="ORF">N42_2578</name>
</gene>
<dbReference type="AlphaFoldDB" id="A0A0H1RM37"/>
<name>A0A0H1RM37_LACLL</name>
<dbReference type="Proteomes" id="UP001055586">
    <property type="component" value="Chromosome"/>
</dbReference>
<dbReference type="EMBL" id="CP090823">
    <property type="protein sequence ID" value="ARD96778.1"/>
    <property type="molecule type" value="Genomic_DNA"/>
</dbReference>
<protein>
    <submittedName>
        <fullName evidence="6">Uncharacterized protein</fullName>
    </submittedName>
</protein>
<reference evidence="2" key="6">
    <citation type="submission" date="2023-09" db="EMBL/GenBank/DDBJ databases">
        <title>Complete Genomes and Methylome analysis of Lactococcus lactis subs lactis strains.</title>
        <authorList>
            <person name="Fomenkov A."/>
            <person name="McDonnell B."/>
            <person name="Sun L."/>
            <person name="Van Sinderen D."/>
            <person name="Roberts R.J."/>
        </authorList>
    </citation>
    <scope>NUCLEOTIDE SEQUENCE</scope>
    <source>
        <strain evidence="2">229</strain>
    </source>
</reference>
<proteinExistence type="predicted"/>
<evidence type="ECO:0000313" key="4">
    <source>
        <dbReference type="EMBL" id="ARE21464.1"/>
    </source>
</evidence>
<dbReference type="PATRIC" id="fig|1360.102.peg.105"/>
<evidence type="ECO:0000313" key="12">
    <source>
        <dbReference type="Proteomes" id="UP000192085"/>
    </source>
</evidence>
<dbReference type="Proteomes" id="UP000192095">
    <property type="component" value="Chromosome"/>
</dbReference>
<reference evidence="8" key="5">
    <citation type="submission" date="2023-04" db="EMBL/GenBank/DDBJ databases">
        <authorList>
            <person name="McDonnell B."/>
        </authorList>
    </citation>
    <scope>NUCLEOTIDE SEQUENCE</scope>
    <source>
        <strain evidence="8">223</strain>
        <strain evidence="4">UC06</strain>
    </source>
</reference>
<reference evidence="8" key="4">
    <citation type="journal article" date="2020" name="Mol. Microbiol.">
        <title>The CWPS Rubik's cube: Linking diversity of cell wall polysaccharide structures with the encoded biosynthetic machinery of selected Lactococcus lactis strains.</title>
        <authorList>
            <person name="Mahony J."/>
            <person name="Frantzen C."/>
            <person name="Vinogradov E."/>
            <person name="Sadovskaya I."/>
            <person name="Theodorou I."/>
            <person name="Kelleher P."/>
            <person name="Chapot-Chartier M.P."/>
            <person name="Cambillau C."/>
            <person name="Holo H."/>
            <person name="van Sinderen D."/>
        </authorList>
    </citation>
    <scope>NUCLEOTIDE SEQUENCE</scope>
    <source>
        <strain evidence="8">223</strain>
    </source>
</reference>
<dbReference type="Proteomes" id="UP000053719">
    <property type="component" value="Unassembled WGS sequence"/>
</dbReference>
<dbReference type="EMBL" id="LKLW01000159">
    <property type="protein sequence ID" value="KSU24207.1"/>
    <property type="molecule type" value="Genomic_DNA"/>
</dbReference>
<dbReference type="Proteomes" id="UP000053612">
    <property type="component" value="Unassembled WGS sequence"/>
</dbReference>
<evidence type="ECO:0000313" key="9">
    <source>
        <dbReference type="Proteomes" id="UP000052991"/>
    </source>
</evidence>
<reference evidence="9 10" key="1">
    <citation type="submission" date="2015-10" db="EMBL/GenBank/DDBJ databases">
        <title>Draft Genome Sequences of 11 Lactococcus lactis subspecies cremoris strains.</title>
        <authorList>
            <person name="Wels M."/>
            <person name="Backus L."/>
            <person name="Boekhorst J."/>
            <person name="Dijkstra A."/>
            <person name="Beerthuizen M."/>
            <person name="Kelly W."/>
            <person name="Siezen R."/>
            <person name="Bachmann H."/>
            <person name="Van Hijum S."/>
        </authorList>
    </citation>
    <scope>NUCLEOTIDE SEQUENCE [LARGE SCALE GENOMIC DNA]</scope>
    <source>
        <strain evidence="10">LMG9449</strain>
        <strain evidence="11">M20</strain>
        <strain evidence="9">N42</strain>
    </source>
</reference>
<dbReference type="Proteomes" id="UP000052991">
    <property type="component" value="Unassembled WGS sequence"/>
</dbReference>
<dbReference type="Proteomes" id="UP000192085">
    <property type="component" value="Chromosome"/>
</dbReference>
<evidence type="ECO:0000313" key="7">
    <source>
        <dbReference type="EMBL" id="KSU24207.1"/>
    </source>
</evidence>
<evidence type="ECO:0000313" key="11">
    <source>
        <dbReference type="Proteomes" id="UP000053719"/>
    </source>
</evidence>